<proteinExistence type="predicted"/>
<dbReference type="EMBL" id="SPLM01000145">
    <property type="protein sequence ID" value="TMW56596.1"/>
    <property type="molecule type" value="Genomic_DNA"/>
</dbReference>
<reference evidence="3" key="1">
    <citation type="submission" date="2019-03" db="EMBL/GenBank/DDBJ databases">
        <title>Long read genome sequence of the mycoparasitic Pythium oligandrum ATCC 38472 isolated from sugarbeet rhizosphere.</title>
        <authorList>
            <person name="Gaulin E."/>
        </authorList>
    </citation>
    <scope>NUCLEOTIDE SEQUENCE</scope>
    <source>
        <strain evidence="3">ATCC 38472_TT</strain>
    </source>
</reference>
<dbReference type="AlphaFoldDB" id="A0A8K1FBY5"/>
<sequence>MKYSFAVCTALAALAINTTLATAGDAVIPSAQEALDAAKTADLPDGVTLTGSVEPVKAPASTSDDGDSKKEALQEWWGGAWGGWGGWGGFGPYRFGWGCGGLGGWAYPLGYWNAFGASLYGGGCGLGLARGGLYYC</sequence>
<gene>
    <name evidence="3" type="ORF">Poli38472_006606</name>
</gene>
<feature type="signal peptide" evidence="2">
    <location>
        <begin position="1"/>
        <end position="23"/>
    </location>
</feature>
<keyword evidence="4" id="KW-1185">Reference proteome</keyword>
<dbReference type="OrthoDB" id="122289at2759"/>
<evidence type="ECO:0000256" key="1">
    <source>
        <dbReference type="SAM" id="MobiDB-lite"/>
    </source>
</evidence>
<organism evidence="3 4">
    <name type="scientific">Pythium oligandrum</name>
    <name type="common">Mycoparasitic fungus</name>
    <dbReference type="NCBI Taxonomy" id="41045"/>
    <lineage>
        <taxon>Eukaryota</taxon>
        <taxon>Sar</taxon>
        <taxon>Stramenopiles</taxon>
        <taxon>Oomycota</taxon>
        <taxon>Peronosporomycetes</taxon>
        <taxon>Pythiales</taxon>
        <taxon>Pythiaceae</taxon>
        <taxon>Pythium</taxon>
    </lineage>
</organism>
<evidence type="ECO:0000313" key="4">
    <source>
        <dbReference type="Proteomes" id="UP000794436"/>
    </source>
</evidence>
<accession>A0A8K1FBY5</accession>
<dbReference type="Proteomes" id="UP000794436">
    <property type="component" value="Unassembled WGS sequence"/>
</dbReference>
<protein>
    <submittedName>
        <fullName evidence="3">Uncharacterized protein</fullName>
    </submittedName>
</protein>
<feature type="region of interest" description="Disordered" evidence="1">
    <location>
        <begin position="50"/>
        <end position="70"/>
    </location>
</feature>
<comment type="caution">
    <text evidence="3">The sequence shown here is derived from an EMBL/GenBank/DDBJ whole genome shotgun (WGS) entry which is preliminary data.</text>
</comment>
<name>A0A8K1FBY5_PYTOL</name>
<evidence type="ECO:0000256" key="2">
    <source>
        <dbReference type="SAM" id="SignalP"/>
    </source>
</evidence>
<evidence type="ECO:0000313" key="3">
    <source>
        <dbReference type="EMBL" id="TMW56596.1"/>
    </source>
</evidence>
<keyword evidence="2" id="KW-0732">Signal</keyword>
<feature type="chain" id="PRO_5035463376" evidence="2">
    <location>
        <begin position="24"/>
        <end position="136"/>
    </location>
</feature>